<protein>
    <submittedName>
        <fullName evidence="1">Uncharacterized protein</fullName>
    </submittedName>
</protein>
<accession>A0A1I2T7K7</accession>
<organism evidence="1 2">
    <name type="scientific">Pedobacter insulae</name>
    <dbReference type="NCBI Taxonomy" id="414048"/>
    <lineage>
        <taxon>Bacteria</taxon>
        <taxon>Pseudomonadati</taxon>
        <taxon>Bacteroidota</taxon>
        <taxon>Sphingobacteriia</taxon>
        <taxon>Sphingobacteriales</taxon>
        <taxon>Sphingobacteriaceae</taxon>
        <taxon>Pedobacter</taxon>
    </lineage>
</organism>
<dbReference type="Proteomes" id="UP000199666">
    <property type="component" value="Unassembled WGS sequence"/>
</dbReference>
<dbReference type="EMBL" id="FOPP01000001">
    <property type="protein sequence ID" value="SFG60953.1"/>
    <property type="molecule type" value="Genomic_DNA"/>
</dbReference>
<gene>
    <name evidence="1" type="ORF">SAMN04489864_101243</name>
</gene>
<evidence type="ECO:0000313" key="2">
    <source>
        <dbReference type="Proteomes" id="UP000199666"/>
    </source>
</evidence>
<dbReference type="RefSeq" id="WP_090991727.1">
    <property type="nucleotide sequence ID" value="NZ_FOPP01000001.1"/>
</dbReference>
<keyword evidence="2" id="KW-1185">Reference proteome</keyword>
<dbReference type="OrthoDB" id="770393at2"/>
<dbReference type="AlphaFoldDB" id="A0A1I2T7K7"/>
<evidence type="ECO:0000313" key="1">
    <source>
        <dbReference type="EMBL" id="SFG60953.1"/>
    </source>
</evidence>
<name>A0A1I2T7K7_9SPHI</name>
<sequence>MFFLYANFTVCKNNGNKNHINSAKVLETSLNYILNHQRLVKEYHNQPLQIINYKSNPFQEQIVVRGTRAIILPDTTNSYLLMKNMDIFKPIPIVEIITIKNEGENIVSVDLIFRSTGHSFFLRLKETKNEEFSVISISEQTI</sequence>
<reference evidence="1 2" key="1">
    <citation type="submission" date="2016-10" db="EMBL/GenBank/DDBJ databases">
        <authorList>
            <person name="de Groot N.N."/>
        </authorList>
    </citation>
    <scope>NUCLEOTIDE SEQUENCE [LARGE SCALE GENOMIC DNA]</scope>
    <source>
        <strain evidence="1 2">DSM 18684</strain>
    </source>
</reference>
<proteinExistence type="predicted"/>